<dbReference type="SFLD" id="SFLDG01067">
    <property type="entry name" value="SPASM/twitch_domain_containing"/>
    <property type="match status" value="1"/>
</dbReference>
<dbReference type="Proteomes" id="UP000187404">
    <property type="component" value="Unassembled WGS sequence"/>
</dbReference>
<dbReference type="GO" id="GO:0051539">
    <property type="term" value="F:4 iron, 4 sulfur cluster binding"/>
    <property type="evidence" value="ECO:0007669"/>
    <property type="project" value="UniProtKB-UniRule"/>
</dbReference>
<dbReference type="GO" id="GO:0005737">
    <property type="term" value="C:cytoplasm"/>
    <property type="evidence" value="ECO:0007669"/>
    <property type="project" value="UniProtKB-SubCell"/>
</dbReference>
<evidence type="ECO:0000256" key="1">
    <source>
        <dbReference type="ARBA" id="ARBA00003141"/>
    </source>
</evidence>
<accession>A0A1Q9JI08</accession>
<keyword evidence="5 10" id="KW-0949">S-adenosyl-L-methionine</keyword>
<dbReference type="PROSITE" id="PS01087">
    <property type="entry name" value="RADICAL_ACTIVATING"/>
    <property type="match status" value="1"/>
</dbReference>
<keyword evidence="7 10" id="KW-0560">Oxidoreductase</keyword>
<keyword evidence="12" id="KW-0670">Pyruvate</keyword>
<dbReference type="AlphaFoldDB" id="A0A1Q9JI08"/>
<evidence type="ECO:0000256" key="2">
    <source>
        <dbReference type="ARBA" id="ARBA00009777"/>
    </source>
</evidence>
<evidence type="ECO:0000256" key="7">
    <source>
        <dbReference type="ARBA" id="ARBA00023002"/>
    </source>
</evidence>
<protein>
    <recommendedName>
        <fullName evidence="3 10">Pyruvate formate-lyase-activating enzyme</fullName>
        <ecNumber evidence="10">1.97.1.4</ecNumber>
    </recommendedName>
</protein>
<dbReference type="OrthoDB" id="9782387at2"/>
<keyword evidence="13" id="KW-1185">Reference proteome</keyword>
<keyword evidence="6 10" id="KW-0479">Metal-binding</keyword>
<evidence type="ECO:0000256" key="3">
    <source>
        <dbReference type="ARBA" id="ARBA00021356"/>
    </source>
</evidence>
<evidence type="ECO:0000256" key="8">
    <source>
        <dbReference type="ARBA" id="ARBA00023004"/>
    </source>
</evidence>
<feature type="domain" description="Radical SAM core" evidence="11">
    <location>
        <begin position="15"/>
        <end position="236"/>
    </location>
</feature>
<evidence type="ECO:0000256" key="4">
    <source>
        <dbReference type="ARBA" id="ARBA00022485"/>
    </source>
</evidence>
<dbReference type="RefSeq" id="WP_075712748.1">
    <property type="nucleotide sequence ID" value="NZ_MJIE01000001.1"/>
</dbReference>
<dbReference type="InterPro" id="IPR007197">
    <property type="entry name" value="rSAM"/>
</dbReference>
<keyword evidence="4 10" id="KW-0004">4Fe-4S</keyword>
<proteinExistence type="inferred from homology"/>
<dbReference type="Pfam" id="PF04055">
    <property type="entry name" value="Radical_SAM"/>
    <property type="match status" value="1"/>
</dbReference>
<dbReference type="SUPFAM" id="SSF102114">
    <property type="entry name" value="Radical SAM enzymes"/>
    <property type="match status" value="1"/>
</dbReference>
<dbReference type="GO" id="GO:0016829">
    <property type="term" value="F:lyase activity"/>
    <property type="evidence" value="ECO:0007669"/>
    <property type="project" value="UniProtKB-KW"/>
</dbReference>
<evidence type="ECO:0000256" key="5">
    <source>
        <dbReference type="ARBA" id="ARBA00022691"/>
    </source>
</evidence>
<evidence type="ECO:0000256" key="6">
    <source>
        <dbReference type="ARBA" id="ARBA00022723"/>
    </source>
</evidence>
<evidence type="ECO:0000313" key="13">
    <source>
        <dbReference type="Proteomes" id="UP000187404"/>
    </source>
</evidence>
<dbReference type="InterPro" id="IPR012838">
    <property type="entry name" value="PFL1_activating"/>
</dbReference>
<dbReference type="SFLD" id="SFLDG01066">
    <property type="entry name" value="organic_radical-activating_enz"/>
    <property type="match status" value="1"/>
</dbReference>
<dbReference type="PROSITE" id="PS51918">
    <property type="entry name" value="RADICAL_SAM"/>
    <property type="match status" value="1"/>
</dbReference>
<evidence type="ECO:0000256" key="10">
    <source>
        <dbReference type="RuleBase" id="RU362053"/>
    </source>
</evidence>
<dbReference type="PANTHER" id="PTHR30352:SF5">
    <property type="entry name" value="PYRUVATE FORMATE-LYASE 1-ACTIVATING ENZYME"/>
    <property type="match status" value="1"/>
</dbReference>
<keyword evidence="12" id="KW-0456">Lyase</keyword>
<dbReference type="PANTHER" id="PTHR30352">
    <property type="entry name" value="PYRUVATE FORMATE-LYASE-ACTIVATING ENZYME"/>
    <property type="match status" value="1"/>
</dbReference>
<evidence type="ECO:0000256" key="9">
    <source>
        <dbReference type="ARBA" id="ARBA00023014"/>
    </source>
</evidence>
<dbReference type="CDD" id="cd01335">
    <property type="entry name" value="Radical_SAM"/>
    <property type="match status" value="1"/>
</dbReference>
<sequence length="236" mass="26876">MATGRLHSIETFGAVDGPGIRTVFFLQGCPARCAYCHNPDTWNPAGGKEITVEEVVRRARRGRPYYGANGGVTFSGGEPLLQGEFVLEAVRALKREGISSAIDTSGTYFDDMSEQVIDAADMLLLDIKHIDPEKFRELTGREQSPLFRLIEVINRLDKPIWIRQVIVPGFNDDEQYIYSLNEFLRKIRSVKKIELLGYHNMAENKYDRMGLHYRLQGVRPMNRNRLQQLSSLTQIV</sequence>
<dbReference type="GO" id="GO:0043365">
    <property type="term" value="F:[formate-C-acetyltransferase]-activating enzyme activity"/>
    <property type="evidence" value="ECO:0007669"/>
    <property type="project" value="UniProtKB-UniRule"/>
</dbReference>
<dbReference type="SFLD" id="SFLDS00029">
    <property type="entry name" value="Radical_SAM"/>
    <property type="match status" value="1"/>
</dbReference>
<evidence type="ECO:0000259" key="11">
    <source>
        <dbReference type="PROSITE" id="PS51918"/>
    </source>
</evidence>
<comment type="function">
    <text evidence="1 10">Activation of pyruvate formate-lyase under anaerobic conditions by generation of an organic free radical, using S-adenosylmethionine and reduced flavodoxin as cosubstrates to produce 5'-deoxy-adenosine.</text>
</comment>
<keyword evidence="9 10" id="KW-0411">Iron-sulfur</keyword>
<dbReference type="GO" id="GO:0046872">
    <property type="term" value="F:metal ion binding"/>
    <property type="evidence" value="ECO:0007669"/>
    <property type="project" value="UniProtKB-UniRule"/>
</dbReference>
<keyword evidence="8 10" id="KW-0408">Iron</keyword>
<reference evidence="12 13" key="1">
    <citation type="journal article" date="2016" name="Appl. Environ. Microbiol.">
        <title>Function and Phylogeny of Bacterial Butyryl Coenzyme A:Acetate Transferases and Their Diversity in the Proximal Colon of Swine.</title>
        <authorList>
            <person name="Trachsel J."/>
            <person name="Bayles D.O."/>
            <person name="Looft T."/>
            <person name="Levine U.Y."/>
            <person name="Allen H.K."/>
        </authorList>
    </citation>
    <scope>NUCLEOTIDE SEQUENCE [LARGE SCALE GENOMIC DNA]</scope>
    <source>
        <strain evidence="12 13">68-3-10</strain>
    </source>
</reference>
<dbReference type="Gene3D" id="3.20.20.70">
    <property type="entry name" value="Aldolase class I"/>
    <property type="match status" value="1"/>
</dbReference>
<dbReference type="NCBIfam" id="TIGR02493">
    <property type="entry name" value="PFLA"/>
    <property type="match status" value="1"/>
</dbReference>
<keyword evidence="10" id="KW-0963">Cytoplasm</keyword>
<dbReference type="InterPro" id="IPR013785">
    <property type="entry name" value="Aldolase_TIM"/>
</dbReference>
<dbReference type="InterPro" id="IPR058240">
    <property type="entry name" value="rSAM_sf"/>
</dbReference>
<comment type="subcellular location">
    <subcellularLocation>
        <location evidence="10">Cytoplasm</location>
    </subcellularLocation>
</comment>
<gene>
    <name evidence="12" type="ORF">BHK98_06590</name>
</gene>
<comment type="cofactor">
    <cofactor evidence="10">
        <name>[4Fe-4S] cluster</name>
        <dbReference type="ChEBI" id="CHEBI:49883"/>
    </cofactor>
    <text evidence="10">Binds 1 [4Fe-4S] cluster. The cluster is coordinated with 3 cysteines and an exchangeable S-adenosyl-L-methionine.</text>
</comment>
<dbReference type="STRING" id="1261640.BHK98_06590"/>
<organism evidence="12 13">
    <name type="scientific">Hornefia porci</name>
    <dbReference type="NCBI Taxonomy" id="2652292"/>
    <lineage>
        <taxon>Bacteria</taxon>
        <taxon>Bacillati</taxon>
        <taxon>Bacillota</taxon>
        <taxon>Clostridia</taxon>
        <taxon>Peptostreptococcales</taxon>
        <taxon>Anaerovoracaceae</taxon>
        <taxon>Hornefia</taxon>
    </lineage>
</organism>
<dbReference type="InterPro" id="IPR034457">
    <property type="entry name" value="Organic_radical-activating"/>
</dbReference>
<dbReference type="InterPro" id="IPR001989">
    <property type="entry name" value="Radical_activat_CS"/>
</dbReference>
<comment type="caution">
    <text evidence="12">The sequence shown here is derived from an EMBL/GenBank/DDBJ whole genome shotgun (WGS) entry which is preliminary data.</text>
</comment>
<comment type="similarity">
    <text evidence="2 10">Belongs to the organic radical-activating enzymes family.</text>
</comment>
<dbReference type="EMBL" id="MJIE01000001">
    <property type="protein sequence ID" value="OLR55757.1"/>
    <property type="molecule type" value="Genomic_DNA"/>
</dbReference>
<dbReference type="EC" id="1.97.1.4" evidence="10"/>
<name>A0A1Q9JI08_9FIRM</name>
<evidence type="ECO:0000313" key="12">
    <source>
        <dbReference type="EMBL" id="OLR55757.1"/>
    </source>
</evidence>
<comment type="catalytic activity">
    <reaction evidence="10">
        <text>glycyl-[formate C-acetyltransferase] + reduced [flavodoxin] + S-adenosyl-L-methionine = glycin-2-yl radical-[formate C-acetyltransferase] + semiquinone [flavodoxin] + 5'-deoxyadenosine + L-methionine + H(+)</text>
        <dbReference type="Rhea" id="RHEA:19225"/>
        <dbReference type="Rhea" id="RHEA-COMP:10622"/>
        <dbReference type="Rhea" id="RHEA-COMP:12190"/>
        <dbReference type="Rhea" id="RHEA-COMP:12191"/>
        <dbReference type="Rhea" id="RHEA-COMP:14480"/>
        <dbReference type="ChEBI" id="CHEBI:15378"/>
        <dbReference type="ChEBI" id="CHEBI:17319"/>
        <dbReference type="ChEBI" id="CHEBI:29947"/>
        <dbReference type="ChEBI" id="CHEBI:32722"/>
        <dbReference type="ChEBI" id="CHEBI:57618"/>
        <dbReference type="ChEBI" id="CHEBI:57844"/>
        <dbReference type="ChEBI" id="CHEBI:59789"/>
        <dbReference type="ChEBI" id="CHEBI:140311"/>
        <dbReference type="EC" id="1.97.1.4"/>
    </reaction>
</comment>